<dbReference type="EMBL" id="NAJO01000039">
    <property type="protein sequence ID" value="OQN99531.1"/>
    <property type="molecule type" value="Genomic_DNA"/>
</dbReference>
<evidence type="ECO:0000313" key="1">
    <source>
        <dbReference type="EMBL" id="OQN99531.1"/>
    </source>
</evidence>
<keyword evidence="2" id="KW-1185">Reference proteome</keyword>
<reference evidence="2" key="1">
    <citation type="submission" date="2017-03" db="EMBL/GenBank/DDBJ databases">
        <title>Genomes of endolithic fungi from Antarctica.</title>
        <authorList>
            <person name="Coleine C."/>
            <person name="Masonjones S."/>
            <person name="Stajich J.E."/>
        </authorList>
    </citation>
    <scope>NUCLEOTIDE SEQUENCE [LARGE SCALE GENOMIC DNA]</scope>
    <source>
        <strain evidence="2">CCFEE 5527</strain>
    </source>
</reference>
<dbReference type="AlphaFoldDB" id="A0A1V8SKY5"/>
<name>A0A1V8SKY5_9PEZI</name>
<dbReference type="OrthoDB" id="2563170at2759"/>
<organism evidence="1 2">
    <name type="scientific">Cryoendolithus antarcticus</name>
    <dbReference type="NCBI Taxonomy" id="1507870"/>
    <lineage>
        <taxon>Eukaryota</taxon>
        <taxon>Fungi</taxon>
        <taxon>Dikarya</taxon>
        <taxon>Ascomycota</taxon>
        <taxon>Pezizomycotina</taxon>
        <taxon>Dothideomycetes</taxon>
        <taxon>Dothideomycetidae</taxon>
        <taxon>Cladosporiales</taxon>
        <taxon>Cladosporiaceae</taxon>
        <taxon>Cryoendolithus</taxon>
    </lineage>
</organism>
<sequence>MSWLWPFSPARRDPSSPQTAAADPALRAHFLQFLDYVEPPRFFKPSEVAQMLTPAELANLGFEDWREALLGVRVIGWEYREFGDCEVLVYDRSGAKGKGKEGEEASEGKWVVLDEGVGWMEVQGGVRFRRTRTALDGDDWD</sequence>
<evidence type="ECO:0000313" key="2">
    <source>
        <dbReference type="Proteomes" id="UP000192596"/>
    </source>
</evidence>
<dbReference type="InParanoid" id="A0A1V8SKY5"/>
<dbReference type="Proteomes" id="UP000192596">
    <property type="component" value="Unassembled WGS sequence"/>
</dbReference>
<proteinExistence type="predicted"/>
<comment type="caution">
    <text evidence="1">The sequence shown here is derived from an EMBL/GenBank/DDBJ whole genome shotgun (WGS) entry which is preliminary data.</text>
</comment>
<dbReference type="Pfam" id="PF11625">
    <property type="entry name" value="DUF3253"/>
    <property type="match status" value="1"/>
</dbReference>
<gene>
    <name evidence="1" type="ORF">B0A48_14673</name>
</gene>
<protein>
    <submittedName>
        <fullName evidence="1">Uncharacterized protein</fullName>
    </submittedName>
</protein>
<dbReference type="Gene3D" id="1.10.10.10">
    <property type="entry name" value="Winged helix-like DNA-binding domain superfamily/Winged helix DNA-binding domain"/>
    <property type="match status" value="1"/>
</dbReference>
<dbReference type="InterPro" id="IPR036388">
    <property type="entry name" value="WH-like_DNA-bd_sf"/>
</dbReference>
<dbReference type="InterPro" id="IPR021660">
    <property type="entry name" value="DUF3253"/>
</dbReference>
<accession>A0A1V8SKY5</accession>